<organism evidence="4 5">
    <name type="scientific">Geodia barretti</name>
    <name type="common">Barrett's horny sponge</name>
    <dbReference type="NCBI Taxonomy" id="519541"/>
    <lineage>
        <taxon>Eukaryota</taxon>
        <taxon>Metazoa</taxon>
        <taxon>Porifera</taxon>
        <taxon>Demospongiae</taxon>
        <taxon>Heteroscleromorpha</taxon>
        <taxon>Tetractinellida</taxon>
        <taxon>Astrophorina</taxon>
        <taxon>Geodiidae</taxon>
        <taxon>Geodia</taxon>
    </lineage>
</organism>
<feature type="repeat" description="ANK" evidence="3">
    <location>
        <begin position="94"/>
        <end position="126"/>
    </location>
</feature>
<protein>
    <submittedName>
        <fullName evidence="4">Ankyrin repeat protein MM_0045</fullName>
    </submittedName>
</protein>
<dbReference type="Proteomes" id="UP001174909">
    <property type="component" value="Unassembled WGS sequence"/>
</dbReference>
<dbReference type="InterPro" id="IPR036770">
    <property type="entry name" value="Ankyrin_rpt-contain_sf"/>
</dbReference>
<feature type="repeat" description="ANK" evidence="3">
    <location>
        <begin position="61"/>
        <end position="93"/>
    </location>
</feature>
<dbReference type="SUPFAM" id="SSF48403">
    <property type="entry name" value="Ankyrin repeat"/>
    <property type="match status" value="1"/>
</dbReference>
<dbReference type="EMBL" id="CASHTH010000962">
    <property type="protein sequence ID" value="CAI8009469.1"/>
    <property type="molecule type" value="Genomic_DNA"/>
</dbReference>
<accession>A0AA35RE04</accession>
<dbReference type="InterPro" id="IPR002110">
    <property type="entry name" value="Ankyrin_rpt"/>
</dbReference>
<dbReference type="Gene3D" id="1.25.40.20">
    <property type="entry name" value="Ankyrin repeat-containing domain"/>
    <property type="match status" value="2"/>
</dbReference>
<gene>
    <name evidence="4" type="ORF">GBAR_LOCUS6348</name>
</gene>
<keyword evidence="2 3" id="KW-0040">ANK repeat</keyword>
<keyword evidence="1" id="KW-0677">Repeat</keyword>
<dbReference type="SMART" id="SM00248">
    <property type="entry name" value="ANK"/>
    <property type="match status" value="5"/>
</dbReference>
<proteinExistence type="predicted"/>
<dbReference type="PROSITE" id="PS50088">
    <property type="entry name" value="ANK_REPEAT"/>
    <property type="match status" value="3"/>
</dbReference>
<reference evidence="4" key="1">
    <citation type="submission" date="2023-03" db="EMBL/GenBank/DDBJ databases">
        <authorList>
            <person name="Steffen K."/>
            <person name="Cardenas P."/>
        </authorList>
    </citation>
    <scope>NUCLEOTIDE SEQUENCE</scope>
</reference>
<keyword evidence="5" id="KW-1185">Reference proteome</keyword>
<evidence type="ECO:0000313" key="4">
    <source>
        <dbReference type="EMBL" id="CAI8009469.1"/>
    </source>
</evidence>
<evidence type="ECO:0000256" key="1">
    <source>
        <dbReference type="ARBA" id="ARBA00022737"/>
    </source>
</evidence>
<dbReference type="AlphaFoldDB" id="A0AA35RE04"/>
<dbReference type="PANTHER" id="PTHR24198:SF165">
    <property type="entry name" value="ANKYRIN REPEAT-CONTAINING PROTEIN-RELATED"/>
    <property type="match status" value="1"/>
</dbReference>
<evidence type="ECO:0000313" key="5">
    <source>
        <dbReference type="Proteomes" id="UP001174909"/>
    </source>
</evidence>
<dbReference type="PROSITE" id="PS50297">
    <property type="entry name" value="ANK_REP_REGION"/>
    <property type="match status" value="3"/>
</dbReference>
<feature type="non-terminal residue" evidence="4">
    <location>
        <position position="257"/>
    </location>
</feature>
<evidence type="ECO:0000256" key="2">
    <source>
        <dbReference type="ARBA" id="ARBA00023043"/>
    </source>
</evidence>
<name>A0AA35RE04_GEOBA</name>
<feature type="repeat" description="ANK" evidence="3">
    <location>
        <begin position="161"/>
        <end position="193"/>
    </location>
</feature>
<dbReference type="Pfam" id="PF12796">
    <property type="entry name" value="Ank_2"/>
    <property type="match status" value="2"/>
</dbReference>
<comment type="caution">
    <text evidence="4">The sequence shown here is derived from an EMBL/GenBank/DDBJ whole genome shotgun (WGS) entry which is preliminary data.</text>
</comment>
<evidence type="ECO:0000256" key="3">
    <source>
        <dbReference type="PROSITE-ProRule" id="PRU00023"/>
    </source>
</evidence>
<dbReference type="PANTHER" id="PTHR24198">
    <property type="entry name" value="ANKYRIN REPEAT AND PROTEIN KINASE DOMAIN-CONTAINING PROTEIN"/>
    <property type="match status" value="1"/>
</dbReference>
<sequence length="257" mass="27338">TLTGRSPAICLSDITFESGFPRVGTTSSSFPKAGHTALIIAVKCIPLLVKAGANTNLQNKEGDTALMKAAWMGRTEDVSMLVKAGAALDLQNKKGDSALILATTRQHIRTVKELVRAGADINLQNEEELTALMISSISGVTDITKTLLSGGNISIDIQTKNGWSALFFAADEGDVATTKLLLDAGADPLLRDNSGLTAVDVASAGENDDVYGLLRNHIMTTKTLQSRVSQGTERCEESQTFGKTSVIRLETSSREIR</sequence>